<comment type="caution">
    <text evidence="2">The sequence shown here is derived from an EMBL/GenBank/DDBJ whole genome shotgun (WGS) entry which is preliminary data.</text>
</comment>
<dbReference type="EMBL" id="JBHUGY010000001">
    <property type="protein sequence ID" value="MFD2051625.1"/>
    <property type="molecule type" value="Genomic_DNA"/>
</dbReference>
<feature type="region of interest" description="Disordered" evidence="1">
    <location>
        <begin position="11"/>
        <end position="56"/>
    </location>
</feature>
<proteinExistence type="predicted"/>
<organism evidence="2 3">
    <name type="scientific">Mesorhizobium calcicola</name>
    <dbReference type="NCBI Taxonomy" id="1300310"/>
    <lineage>
        <taxon>Bacteria</taxon>
        <taxon>Pseudomonadati</taxon>
        <taxon>Pseudomonadota</taxon>
        <taxon>Alphaproteobacteria</taxon>
        <taxon>Hyphomicrobiales</taxon>
        <taxon>Phyllobacteriaceae</taxon>
        <taxon>Mesorhizobium</taxon>
    </lineage>
</organism>
<name>A0ABW4W5M5_9HYPH</name>
<sequence length="142" mass="16150">MTHRPFSLFFQANPDPFPCERSSHSGPYRNPASQPTRRLPFTNGIEGDNSREVKENDRIRKSLKTNSRKCLNCSQGHQEISKPRKQNRQNPVGADPESIRRIYCALLNSSRDELAYPKTVTWRATGQHGRAAADREEQAQSA</sequence>
<feature type="region of interest" description="Disordered" evidence="1">
    <location>
        <begin position="73"/>
        <end position="97"/>
    </location>
</feature>
<reference evidence="3" key="1">
    <citation type="journal article" date="2019" name="Int. J. Syst. Evol. Microbiol.">
        <title>The Global Catalogue of Microorganisms (GCM) 10K type strain sequencing project: providing services to taxonomists for standard genome sequencing and annotation.</title>
        <authorList>
            <consortium name="The Broad Institute Genomics Platform"/>
            <consortium name="The Broad Institute Genome Sequencing Center for Infectious Disease"/>
            <person name="Wu L."/>
            <person name="Ma J."/>
        </authorList>
    </citation>
    <scope>NUCLEOTIDE SEQUENCE [LARGE SCALE GENOMIC DNA]</scope>
    <source>
        <strain evidence="3">CGMCC 1.16226</strain>
    </source>
</reference>
<protein>
    <submittedName>
        <fullName evidence="2">Uncharacterized protein</fullName>
    </submittedName>
</protein>
<evidence type="ECO:0000313" key="2">
    <source>
        <dbReference type="EMBL" id="MFD2051625.1"/>
    </source>
</evidence>
<evidence type="ECO:0000256" key="1">
    <source>
        <dbReference type="SAM" id="MobiDB-lite"/>
    </source>
</evidence>
<gene>
    <name evidence="2" type="ORF">ACFSQT_00120</name>
</gene>
<dbReference type="Proteomes" id="UP001597349">
    <property type="component" value="Unassembled WGS sequence"/>
</dbReference>
<accession>A0ABW4W5M5</accession>
<dbReference type="RefSeq" id="WP_379016416.1">
    <property type="nucleotide sequence ID" value="NZ_JBHUGY010000001.1"/>
</dbReference>
<evidence type="ECO:0000313" key="3">
    <source>
        <dbReference type="Proteomes" id="UP001597349"/>
    </source>
</evidence>
<keyword evidence="3" id="KW-1185">Reference proteome</keyword>